<reference evidence="2" key="1">
    <citation type="journal article" date="2019" name="Int. J. Syst. Evol. Microbiol.">
        <title>The Global Catalogue of Microorganisms (GCM) 10K type strain sequencing project: providing services to taxonomists for standard genome sequencing and annotation.</title>
        <authorList>
            <consortium name="The Broad Institute Genomics Platform"/>
            <consortium name="The Broad Institute Genome Sequencing Center for Infectious Disease"/>
            <person name="Wu L."/>
            <person name="Ma J."/>
        </authorList>
    </citation>
    <scope>NUCLEOTIDE SEQUENCE [LARGE SCALE GENOMIC DNA]</scope>
    <source>
        <strain evidence="2">JCM 16703</strain>
    </source>
</reference>
<name>A0ABP7XHQ7_9ACTN</name>
<evidence type="ECO:0000313" key="2">
    <source>
        <dbReference type="Proteomes" id="UP001501495"/>
    </source>
</evidence>
<comment type="caution">
    <text evidence="1">The sequence shown here is derived from an EMBL/GenBank/DDBJ whole genome shotgun (WGS) entry which is preliminary data.</text>
</comment>
<dbReference type="EMBL" id="BAAAZH010000012">
    <property type="protein sequence ID" value="GAA4115878.1"/>
    <property type="molecule type" value="Genomic_DNA"/>
</dbReference>
<dbReference type="Proteomes" id="UP001501495">
    <property type="component" value="Unassembled WGS sequence"/>
</dbReference>
<sequence>MGTGAIVGGLRHAALVLAAYEDLPRRRPWQLLPWRRWGQIGTFDRDTELLRMWTIQSPTAYQVLCRDGILRGSPDHVDPDHSHAYPWLEDQATRLLPTPPGTLLWLWARVEAAYLRRAARYGDDEVLLEVEVPRAHALVSAFGLWHTCLNGWPVVTQAPGEPEQLWLERLERIYDIYSEARQANEPDLELLEEVMQWSWHAVLDEDDFESGESLQAVVHQIEARQVRSAVRLRSSKGRS</sequence>
<gene>
    <name evidence="1" type="ORF">GCM10022215_15130</name>
</gene>
<proteinExistence type="predicted"/>
<keyword evidence="2" id="KW-1185">Reference proteome</keyword>
<dbReference type="Pfam" id="PF12952">
    <property type="entry name" value="DUF3841"/>
    <property type="match status" value="1"/>
</dbReference>
<evidence type="ECO:0000313" key="1">
    <source>
        <dbReference type="EMBL" id="GAA4115878.1"/>
    </source>
</evidence>
<organism evidence="1 2">
    <name type="scientific">Nocardioides fonticola</name>
    <dbReference type="NCBI Taxonomy" id="450363"/>
    <lineage>
        <taxon>Bacteria</taxon>
        <taxon>Bacillati</taxon>
        <taxon>Actinomycetota</taxon>
        <taxon>Actinomycetes</taxon>
        <taxon>Propionibacteriales</taxon>
        <taxon>Nocardioidaceae</taxon>
        <taxon>Nocardioides</taxon>
    </lineage>
</organism>
<protein>
    <submittedName>
        <fullName evidence="1">Uncharacterized protein</fullName>
    </submittedName>
</protein>
<dbReference type="InterPro" id="IPR024211">
    <property type="entry name" value="DUF3841"/>
</dbReference>
<accession>A0ABP7XHQ7</accession>